<comment type="caution">
    <text evidence="1">The sequence shown here is derived from an EMBL/GenBank/DDBJ whole genome shotgun (WGS) entry which is preliminary data.</text>
</comment>
<protein>
    <submittedName>
        <fullName evidence="1">Uncharacterized protein</fullName>
    </submittedName>
</protein>
<name>A0A1G2S738_9BACT</name>
<reference evidence="1 2" key="1">
    <citation type="journal article" date="2016" name="Nat. Commun.">
        <title>Thousands of microbial genomes shed light on interconnected biogeochemical processes in an aquifer system.</title>
        <authorList>
            <person name="Anantharaman K."/>
            <person name="Brown C.T."/>
            <person name="Hug L.A."/>
            <person name="Sharon I."/>
            <person name="Castelle C.J."/>
            <person name="Probst A.J."/>
            <person name="Thomas B.C."/>
            <person name="Singh A."/>
            <person name="Wilkins M.J."/>
            <person name="Karaoz U."/>
            <person name="Brodie E.L."/>
            <person name="Williams K.H."/>
            <person name="Hubbard S.S."/>
            <person name="Banfield J.F."/>
        </authorList>
    </citation>
    <scope>NUCLEOTIDE SEQUENCE [LARGE SCALE GENOMIC DNA]</scope>
</reference>
<proteinExistence type="predicted"/>
<organism evidence="1 2">
    <name type="scientific">Candidatus Yonathbacteria bacterium RIFCSPHIGHO2_01_FULL_51_10</name>
    <dbReference type="NCBI Taxonomy" id="1802723"/>
    <lineage>
        <taxon>Bacteria</taxon>
        <taxon>Candidatus Yonathiibacteriota</taxon>
    </lineage>
</organism>
<dbReference type="EMBL" id="MHUS01000017">
    <property type="protein sequence ID" value="OHA80807.1"/>
    <property type="molecule type" value="Genomic_DNA"/>
</dbReference>
<gene>
    <name evidence="1" type="ORF">A2675_01670</name>
</gene>
<sequence length="117" mass="13359">MSTSKTRSLKKFIEDSLAVIFNDLSAQTEQTTVRSIVRHPAFTEIVACGDMALHVLFPTLWHEQRIARPPLTKVSVIVLLVNRILKEGAPEISSFKKISPELVKKYLDFAFRENYIQ</sequence>
<dbReference type="Proteomes" id="UP000176997">
    <property type="component" value="Unassembled WGS sequence"/>
</dbReference>
<accession>A0A1G2S738</accession>
<evidence type="ECO:0000313" key="2">
    <source>
        <dbReference type="Proteomes" id="UP000176997"/>
    </source>
</evidence>
<evidence type="ECO:0000313" key="1">
    <source>
        <dbReference type="EMBL" id="OHA80807.1"/>
    </source>
</evidence>
<dbReference type="AlphaFoldDB" id="A0A1G2S738"/>